<sequence length="146" mass="16206">MNTRILRTRLRSIDTTARLPRVLRRVGIQFVGTLQFALVLETLSLHRFFAFRCFRVQLFGFSCLPVSFGCASIGLSLCAFRLCPLLFDFGFSGTNIVFGLGGLLPNLRGLFPLPFALLRCSLAADCDDDPDDDQDHNDGDNDPDDG</sequence>
<evidence type="ECO:0000313" key="2">
    <source>
        <dbReference type="EMBL" id="AMT94238.1"/>
    </source>
</evidence>
<organism evidence="2 3">
    <name type="scientific">Brevibacterium linens</name>
    <dbReference type="NCBI Taxonomy" id="1703"/>
    <lineage>
        <taxon>Bacteria</taxon>
        <taxon>Bacillati</taxon>
        <taxon>Actinomycetota</taxon>
        <taxon>Actinomycetes</taxon>
        <taxon>Micrococcales</taxon>
        <taxon>Brevibacteriaceae</taxon>
        <taxon>Brevibacterium</taxon>
    </lineage>
</organism>
<dbReference type="AlphaFoldDB" id="A0A142NN71"/>
<proteinExistence type="predicted"/>
<feature type="transmembrane region" description="Helical" evidence="1">
    <location>
        <begin position="58"/>
        <end position="78"/>
    </location>
</feature>
<evidence type="ECO:0000313" key="3">
    <source>
        <dbReference type="Proteomes" id="UP000075950"/>
    </source>
</evidence>
<feature type="transmembrane region" description="Helical" evidence="1">
    <location>
        <begin position="85"/>
        <end position="104"/>
    </location>
</feature>
<dbReference type="Proteomes" id="UP000075950">
    <property type="component" value="Chromosome"/>
</dbReference>
<name>A0A142NN71_BRELN</name>
<gene>
    <name evidence="2" type="ORF">A2T55_10990</name>
</gene>
<keyword evidence="1" id="KW-0812">Transmembrane</keyword>
<keyword evidence="1" id="KW-1133">Transmembrane helix</keyword>
<feature type="transmembrane region" description="Helical" evidence="1">
    <location>
        <begin position="26"/>
        <end position="46"/>
    </location>
</feature>
<accession>A0A142NN71</accession>
<dbReference type="EMBL" id="CP014869">
    <property type="protein sequence ID" value="AMT94238.1"/>
    <property type="molecule type" value="Genomic_DNA"/>
</dbReference>
<reference evidence="3" key="1">
    <citation type="submission" date="2016-03" db="EMBL/GenBank/DDBJ databases">
        <authorList>
            <person name="Ploux O."/>
        </authorList>
    </citation>
    <scope>NUCLEOTIDE SEQUENCE [LARGE SCALE GENOMIC DNA]</scope>
    <source>
        <strain evidence="3">BS258</strain>
    </source>
</reference>
<dbReference type="KEGG" id="bly:A2T55_10990"/>
<protein>
    <submittedName>
        <fullName evidence="2">Uncharacterized protein</fullName>
    </submittedName>
</protein>
<evidence type="ECO:0000256" key="1">
    <source>
        <dbReference type="SAM" id="Phobius"/>
    </source>
</evidence>
<keyword evidence="1" id="KW-0472">Membrane</keyword>
<dbReference type="RefSeq" id="WP_062861854.1">
    <property type="nucleotide sequence ID" value="NZ_CP014869.1"/>
</dbReference>